<evidence type="ECO:0000313" key="9">
    <source>
        <dbReference type="EMBL" id="MBD1432230.1"/>
    </source>
</evidence>
<dbReference type="GO" id="GO:0016746">
    <property type="term" value="F:acyltransferase activity"/>
    <property type="evidence" value="ECO:0007669"/>
    <property type="project" value="UniProtKB-KW"/>
</dbReference>
<evidence type="ECO:0000256" key="2">
    <source>
        <dbReference type="ARBA" id="ARBA00007400"/>
    </source>
</evidence>
<keyword evidence="9" id="KW-0012">Acyltransferase</keyword>
<evidence type="ECO:0000259" key="8">
    <source>
        <dbReference type="Pfam" id="PF01757"/>
    </source>
</evidence>
<feature type="transmembrane region" description="Helical" evidence="7">
    <location>
        <begin position="84"/>
        <end position="103"/>
    </location>
</feature>
<dbReference type="RefSeq" id="WP_190993255.1">
    <property type="nucleotide sequence ID" value="NZ_JACOIK010000003.1"/>
</dbReference>
<keyword evidence="5 7" id="KW-1133">Transmembrane helix</keyword>
<feature type="transmembrane region" description="Helical" evidence="7">
    <location>
        <begin position="159"/>
        <end position="182"/>
    </location>
</feature>
<reference evidence="9 10" key="1">
    <citation type="submission" date="2020-08" db="EMBL/GenBank/DDBJ databases">
        <title>Sphingobacterium sp. DN00404 isolated from aquaculture water.</title>
        <authorList>
            <person name="Zhang M."/>
        </authorList>
    </citation>
    <scope>NUCLEOTIDE SEQUENCE [LARGE SCALE GENOMIC DNA]</scope>
    <source>
        <strain evidence="9 10">DN00404</strain>
    </source>
</reference>
<feature type="transmembrane region" description="Helical" evidence="7">
    <location>
        <begin position="270"/>
        <end position="289"/>
    </location>
</feature>
<comment type="similarity">
    <text evidence="2">Belongs to the acyltransferase 3 family.</text>
</comment>
<feature type="domain" description="Acyltransferase 3" evidence="8">
    <location>
        <begin position="11"/>
        <end position="311"/>
    </location>
</feature>
<keyword evidence="10" id="KW-1185">Reference proteome</keyword>
<comment type="caution">
    <text evidence="9">The sequence shown here is derived from an EMBL/GenBank/DDBJ whole genome shotgun (WGS) entry which is preliminary data.</text>
</comment>
<accession>A0ABR7YLN0</accession>
<feature type="transmembrane region" description="Helical" evidence="7">
    <location>
        <begin position="215"/>
        <end position="234"/>
    </location>
</feature>
<evidence type="ECO:0000256" key="5">
    <source>
        <dbReference type="ARBA" id="ARBA00022989"/>
    </source>
</evidence>
<keyword evidence="4 7" id="KW-0812">Transmembrane</keyword>
<feature type="transmembrane region" description="Helical" evidence="7">
    <location>
        <begin position="7"/>
        <end position="26"/>
    </location>
</feature>
<evidence type="ECO:0000256" key="6">
    <source>
        <dbReference type="ARBA" id="ARBA00023136"/>
    </source>
</evidence>
<dbReference type="Pfam" id="PF01757">
    <property type="entry name" value="Acyl_transf_3"/>
    <property type="match status" value="1"/>
</dbReference>
<keyword evidence="9" id="KW-0808">Transferase</keyword>
<feature type="transmembrane region" description="Helical" evidence="7">
    <location>
        <begin position="240"/>
        <end position="258"/>
    </location>
</feature>
<evidence type="ECO:0000256" key="7">
    <source>
        <dbReference type="SAM" id="Phobius"/>
    </source>
</evidence>
<dbReference type="PANTHER" id="PTHR40074">
    <property type="entry name" value="O-ACETYLTRANSFERASE WECH"/>
    <property type="match status" value="1"/>
</dbReference>
<evidence type="ECO:0000256" key="1">
    <source>
        <dbReference type="ARBA" id="ARBA00004651"/>
    </source>
</evidence>
<dbReference type="Proteomes" id="UP000602759">
    <property type="component" value="Unassembled WGS sequence"/>
</dbReference>
<feature type="transmembrane region" description="Helical" evidence="7">
    <location>
        <begin position="128"/>
        <end position="147"/>
    </location>
</feature>
<sequence>MKKPRTVTYFGLDLFKFLMAICVVAIHTHPAGTDGTGFIFKMYDSFLKIAVPFFFFTSGYLLAHKLSDDYQLNETVITGFIKKLVKLYLIWTLIYMPLTLYGLSLDGELSLKGAAITLRNILFKGENYFSWPLWYMLSLVYFGLLLWISNRFKWRYEILLIITILIYVLNFVNVNFLGVSYLDTLKKVFGTTRIFSGFVFIALGLFIYQRTLKSRFWWAILALAITLYIGTLSIPLLSDLMVIGAAIAIFFIGCNITSDNKAISSFFRKISIVMFFTHMYFYFLYISFVPKDLHIQMGGFLFSLLATLFLGDLVIKYGDKVNILKTIF</sequence>
<feature type="transmembrane region" description="Helical" evidence="7">
    <location>
        <begin position="46"/>
        <end position="63"/>
    </location>
</feature>
<feature type="transmembrane region" description="Helical" evidence="7">
    <location>
        <begin position="295"/>
        <end position="315"/>
    </location>
</feature>
<feature type="transmembrane region" description="Helical" evidence="7">
    <location>
        <begin position="188"/>
        <end position="208"/>
    </location>
</feature>
<dbReference type="PANTHER" id="PTHR40074:SF2">
    <property type="entry name" value="O-ACETYLTRANSFERASE WECH"/>
    <property type="match status" value="1"/>
</dbReference>
<evidence type="ECO:0000313" key="10">
    <source>
        <dbReference type="Proteomes" id="UP000602759"/>
    </source>
</evidence>
<gene>
    <name evidence="9" type="ORF">H8B06_05280</name>
</gene>
<keyword evidence="3" id="KW-1003">Cell membrane</keyword>
<organism evidence="9 10">
    <name type="scientific">Sphingobacterium micropteri</name>
    <dbReference type="NCBI Taxonomy" id="2763501"/>
    <lineage>
        <taxon>Bacteria</taxon>
        <taxon>Pseudomonadati</taxon>
        <taxon>Bacteroidota</taxon>
        <taxon>Sphingobacteriia</taxon>
        <taxon>Sphingobacteriales</taxon>
        <taxon>Sphingobacteriaceae</taxon>
        <taxon>Sphingobacterium</taxon>
    </lineage>
</organism>
<proteinExistence type="inferred from homology"/>
<evidence type="ECO:0000256" key="3">
    <source>
        <dbReference type="ARBA" id="ARBA00022475"/>
    </source>
</evidence>
<dbReference type="EMBL" id="JACOIK010000003">
    <property type="protein sequence ID" value="MBD1432230.1"/>
    <property type="molecule type" value="Genomic_DNA"/>
</dbReference>
<keyword evidence="6 7" id="KW-0472">Membrane</keyword>
<name>A0ABR7YLN0_9SPHI</name>
<dbReference type="InterPro" id="IPR002656">
    <property type="entry name" value="Acyl_transf_3_dom"/>
</dbReference>
<comment type="subcellular location">
    <subcellularLocation>
        <location evidence="1">Cell membrane</location>
        <topology evidence="1">Multi-pass membrane protein</topology>
    </subcellularLocation>
</comment>
<evidence type="ECO:0000256" key="4">
    <source>
        <dbReference type="ARBA" id="ARBA00022692"/>
    </source>
</evidence>
<protein>
    <submittedName>
        <fullName evidence="9">Acyltransferase family protein</fullName>
    </submittedName>
</protein>